<comment type="caution">
    <text evidence="1">The sequence shown here is derived from an EMBL/GenBank/DDBJ whole genome shotgun (WGS) entry which is preliminary data.</text>
</comment>
<feature type="non-terminal residue" evidence="1">
    <location>
        <position position="1"/>
    </location>
</feature>
<evidence type="ECO:0000313" key="1">
    <source>
        <dbReference type="EMBL" id="KAI0026836.1"/>
    </source>
</evidence>
<name>A0ACB8Q4Y8_9AGAM</name>
<protein>
    <submittedName>
        <fullName evidence="1">Uncharacterized protein</fullName>
    </submittedName>
</protein>
<organism evidence="1 2">
    <name type="scientific">Vararia minispora EC-137</name>
    <dbReference type="NCBI Taxonomy" id="1314806"/>
    <lineage>
        <taxon>Eukaryota</taxon>
        <taxon>Fungi</taxon>
        <taxon>Dikarya</taxon>
        <taxon>Basidiomycota</taxon>
        <taxon>Agaricomycotina</taxon>
        <taxon>Agaricomycetes</taxon>
        <taxon>Russulales</taxon>
        <taxon>Lachnocladiaceae</taxon>
        <taxon>Vararia</taxon>
    </lineage>
</organism>
<evidence type="ECO:0000313" key="2">
    <source>
        <dbReference type="Proteomes" id="UP000814128"/>
    </source>
</evidence>
<dbReference type="EMBL" id="MU274158">
    <property type="protein sequence ID" value="KAI0026836.1"/>
    <property type="molecule type" value="Genomic_DNA"/>
</dbReference>
<proteinExistence type="predicted"/>
<dbReference type="Proteomes" id="UP000814128">
    <property type="component" value="Unassembled WGS sequence"/>
</dbReference>
<sequence>PYVLRPFNETEVAAADPALRHRMTRFNVIVSGVRSCVEQAFGILKGRFPSLKCLGTPVDINDTYRAFEALVAIHNYCINVEDHYKKIPEFDRRDPVVEEAIREIREAVESGEYGQDWDNIEKIVPGFIETPDTLREAGYQMRQTILDALVPP</sequence>
<gene>
    <name evidence="1" type="ORF">K488DRAFT_64257</name>
</gene>
<keyword evidence="2" id="KW-1185">Reference proteome</keyword>
<reference evidence="1" key="2">
    <citation type="journal article" date="2022" name="New Phytol.">
        <title>Evolutionary transition to the ectomycorrhizal habit in the genomes of a hyperdiverse lineage of mushroom-forming fungi.</title>
        <authorList>
            <person name="Looney B."/>
            <person name="Miyauchi S."/>
            <person name="Morin E."/>
            <person name="Drula E."/>
            <person name="Courty P.E."/>
            <person name="Kohler A."/>
            <person name="Kuo A."/>
            <person name="LaButti K."/>
            <person name="Pangilinan J."/>
            <person name="Lipzen A."/>
            <person name="Riley R."/>
            <person name="Andreopoulos W."/>
            <person name="He G."/>
            <person name="Johnson J."/>
            <person name="Nolan M."/>
            <person name="Tritt A."/>
            <person name="Barry K.W."/>
            <person name="Grigoriev I.V."/>
            <person name="Nagy L.G."/>
            <person name="Hibbett D."/>
            <person name="Henrissat B."/>
            <person name="Matheny P.B."/>
            <person name="Labbe J."/>
            <person name="Martin F.M."/>
        </authorList>
    </citation>
    <scope>NUCLEOTIDE SEQUENCE</scope>
    <source>
        <strain evidence="1">EC-137</strain>
    </source>
</reference>
<reference evidence="1" key="1">
    <citation type="submission" date="2021-02" db="EMBL/GenBank/DDBJ databases">
        <authorList>
            <consortium name="DOE Joint Genome Institute"/>
            <person name="Ahrendt S."/>
            <person name="Looney B.P."/>
            <person name="Miyauchi S."/>
            <person name="Morin E."/>
            <person name="Drula E."/>
            <person name="Courty P.E."/>
            <person name="Chicoki N."/>
            <person name="Fauchery L."/>
            <person name="Kohler A."/>
            <person name="Kuo A."/>
            <person name="Labutti K."/>
            <person name="Pangilinan J."/>
            <person name="Lipzen A."/>
            <person name="Riley R."/>
            <person name="Andreopoulos W."/>
            <person name="He G."/>
            <person name="Johnson J."/>
            <person name="Barry K.W."/>
            <person name="Grigoriev I.V."/>
            <person name="Nagy L."/>
            <person name="Hibbett D."/>
            <person name="Henrissat B."/>
            <person name="Matheny P.B."/>
            <person name="Labbe J."/>
            <person name="Martin F."/>
        </authorList>
    </citation>
    <scope>NUCLEOTIDE SEQUENCE</scope>
    <source>
        <strain evidence="1">EC-137</strain>
    </source>
</reference>
<accession>A0ACB8Q4Y8</accession>